<keyword evidence="13" id="KW-0175">Coiled coil</keyword>
<feature type="compositionally biased region" description="Low complexity" evidence="14">
    <location>
        <begin position="233"/>
        <end position="254"/>
    </location>
</feature>
<dbReference type="SUPFAM" id="SSF50249">
    <property type="entry name" value="Nucleic acid-binding proteins"/>
    <property type="match status" value="1"/>
</dbReference>
<evidence type="ECO:0000256" key="6">
    <source>
        <dbReference type="ARBA" id="ARBA00022741"/>
    </source>
</evidence>
<keyword evidence="9 16" id="KW-0030">Aminoacyl-tRNA synthetase</keyword>
<dbReference type="GO" id="GO:0000049">
    <property type="term" value="F:tRNA binding"/>
    <property type="evidence" value="ECO:0007669"/>
    <property type="project" value="TreeGrafter"/>
</dbReference>
<keyword evidence="17" id="KW-1185">Reference proteome</keyword>
<dbReference type="OMA" id="WESTHHA"/>
<dbReference type="InterPro" id="IPR006195">
    <property type="entry name" value="aa-tRNA-synth_II"/>
</dbReference>
<dbReference type="PANTHER" id="PTHR42918:SF1">
    <property type="entry name" value="LYSINE--TRNA LIGASE"/>
    <property type="match status" value="1"/>
</dbReference>
<dbReference type="GO" id="GO:0004824">
    <property type="term" value="F:lysine-tRNA ligase activity"/>
    <property type="evidence" value="ECO:0007669"/>
    <property type="project" value="UniProtKB-EC"/>
</dbReference>
<dbReference type="PROSITE" id="PS50862">
    <property type="entry name" value="AA_TRNA_LIGASE_II"/>
    <property type="match status" value="1"/>
</dbReference>
<dbReference type="CDD" id="cd00775">
    <property type="entry name" value="LysRS_core"/>
    <property type="match status" value="1"/>
</dbReference>
<evidence type="ECO:0000256" key="9">
    <source>
        <dbReference type="ARBA" id="ARBA00023146"/>
    </source>
</evidence>
<gene>
    <name evidence="16" type="ORF">BSAL_46775</name>
</gene>
<evidence type="ECO:0000256" key="12">
    <source>
        <dbReference type="RuleBase" id="RU003748"/>
    </source>
</evidence>
<feature type="domain" description="Aminoacyl-transfer RNA synthetases class-II family profile" evidence="15">
    <location>
        <begin position="278"/>
        <end position="632"/>
    </location>
</feature>
<dbReference type="OrthoDB" id="21243at2759"/>
<evidence type="ECO:0000256" key="10">
    <source>
        <dbReference type="ARBA" id="ARBA00030563"/>
    </source>
</evidence>
<dbReference type="GO" id="GO:0005524">
    <property type="term" value="F:ATP binding"/>
    <property type="evidence" value="ECO:0007669"/>
    <property type="project" value="UniProtKB-KW"/>
</dbReference>
<accession>A0A0S4JV94</accession>
<evidence type="ECO:0000256" key="14">
    <source>
        <dbReference type="SAM" id="MobiDB-lite"/>
    </source>
</evidence>
<evidence type="ECO:0000256" key="1">
    <source>
        <dbReference type="ARBA" id="ARBA00004496"/>
    </source>
</evidence>
<evidence type="ECO:0000259" key="15">
    <source>
        <dbReference type="PROSITE" id="PS50862"/>
    </source>
</evidence>
<feature type="region of interest" description="Disordered" evidence="14">
    <location>
        <begin position="1"/>
        <end position="59"/>
    </location>
</feature>
<evidence type="ECO:0000256" key="3">
    <source>
        <dbReference type="ARBA" id="ARBA00013166"/>
    </source>
</evidence>
<dbReference type="HAMAP" id="MF_00252">
    <property type="entry name" value="Lys_tRNA_synth_class2"/>
    <property type="match status" value="1"/>
</dbReference>
<dbReference type="InterPro" id="IPR018149">
    <property type="entry name" value="Lys-tRNA-synth_II_C"/>
</dbReference>
<evidence type="ECO:0000256" key="7">
    <source>
        <dbReference type="ARBA" id="ARBA00022840"/>
    </source>
</evidence>
<reference evidence="17" key="1">
    <citation type="submission" date="2015-09" db="EMBL/GenBank/DDBJ databases">
        <authorList>
            <consortium name="Pathogen Informatics"/>
        </authorList>
    </citation>
    <scope>NUCLEOTIDE SEQUENCE [LARGE SCALE GENOMIC DNA]</scope>
    <source>
        <strain evidence="17">Lake Konstanz</strain>
    </source>
</reference>
<evidence type="ECO:0000313" key="16">
    <source>
        <dbReference type="EMBL" id="CUG94156.1"/>
    </source>
</evidence>
<dbReference type="InterPro" id="IPR004364">
    <property type="entry name" value="Aa-tRNA-synt_II"/>
</dbReference>
<protein>
    <recommendedName>
        <fullName evidence="3 12">Lysine--tRNA ligase</fullName>
        <ecNumber evidence="3 12">6.1.1.6</ecNumber>
    </recommendedName>
    <alternativeName>
        <fullName evidence="10 12">Lysyl-tRNA synthetase</fullName>
    </alternativeName>
</protein>
<dbReference type="Proteomes" id="UP000051952">
    <property type="component" value="Unassembled WGS sequence"/>
</dbReference>
<dbReference type="Pfam" id="PF01336">
    <property type="entry name" value="tRNA_anti-codon"/>
    <property type="match status" value="1"/>
</dbReference>
<dbReference type="PRINTS" id="PR00982">
    <property type="entry name" value="TRNASYNTHLYS"/>
</dbReference>
<evidence type="ECO:0000256" key="4">
    <source>
        <dbReference type="ARBA" id="ARBA00022490"/>
    </source>
</evidence>
<dbReference type="VEuPathDB" id="TriTrypDB:BSAL_46775"/>
<evidence type="ECO:0000256" key="11">
    <source>
        <dbReference type="ARBA" id="ARBA00048573"/>
    </source>
</evidence>
<feature type="coiled-coil region" evidence="13">
    <location>
        <begin position="680"/>
        <end position="707"/>
    </location>
</feature>
<dbReference type="GO" id="GO:0005829">
    <property type="term" value="C:cytosol"/>
    <property type="evidence" value="ECO:0007669"/>
    <property type="project" value="TreeGrafter"/>
</dbReference>
<keyword evidence="6" id="KW-0547">Nucleotide-binding</keyword>
<dbReference type="Pfam" id="PF00152">
    <property type="entry name" value="tRNA-synt_2"/>
    <property type="match status" value="1"/>
</dbReference>
<dbReference type="InterPro" id="IPR004365">
    <property type="entry name" value="NA-bd_OB_tRNA"/>
</dbReference>
<dbReference type="Gene3D" id="2.40.50.140">
    <property type="entry name" value="Nucleic acid-binding proteins"/>
    <property type="match status" value="1"/>
</dbReference>
<feature type="region of interest" description="Disordered" evidence="14">
    <location>
        <begin position="224"/>
        <end position="254"/>
    </location>
</feature>
<dbReference type="InterPro" id="IPR012340">
    <property type="entry name" value="NA-bd_OB-fold"/>
</dbReference>
<evidence type="ECO:0000256" key="8">
    <source>
        <dbReference type="ARBA" id="ARBA00022917"/>
    </source>
</evidence>
<evidence type="ECO:0000256" key="5">
    <source>
        <dbReference type="ARBA" id="ARBA00022598"/>
    </source>
</evidence>
<keyword evidence="7" id="KW-0067">ATP-binding</keyword>
<sequence length="730" mass="80702">MGKKKLKRLKREQEQQQLKQNAAAAAIPSSGDDVSSSSQISSTVSPCSSVTASPTSSSTATIVKRVVPPEAYSSFRSVVPINRFRESFQFLQPGQVLALSHRSDVIGASSHNDEVPLMTSTLPSFVKVGGRVVSMRDLGKMLFITIRSFGEQLQICARVGNAFTESQLQELKSKITTGDIIGVEGLPGKSKKGELSLFAESVSVLAPYVCTDLTVVPDQRTFTAGGGGGKNGGSCSSSAVGGSGGTLSSSSSAVSDPDIRYRYRFVDMITDPTVLEVFKARHRMINQLRQFLNNKGFIEVETPMFHTVPSGANAKPFSTHHNANDTDLFLRVAPELHLKQCVVGGMDLVYEIGRVFRNEDSDKSHNPEFTSCEFYAAYHTYEDLMLMTEALFRDLAISVRGEPTMEVPVTVVASVGGGGSKQSTPTPANAAQDSAPTEWFCIDLTKPFHRVSVYDAIQEAAGVDLPPPSQLDTPTGIAFMAAIMLRHNIPLPSVRTASKFFDKLIDHFITEHVVEPTFVCDHPLFMSPLAKEHANRPGLSERFELFINGMEVCNSYSELSDPQEQLKRFEQQLRDKHNGDDEAMNLDETFLKSLQTGMPPTAGWGMGIDRMVMLLTKKKSIRDVIVFPLLRPDDSSHDLKRRRKTASFFGFSQQTMLFCLSALEAELARRGQLGMKTEHLKVMRQTVLQMNRRRNELELELERCRDAHGDAPCGVMHRLLYRIMWGGYKH</sequence>
<comment type="subcellular location">
    <subcellularLocation>
        <location evidence="1">Cytoplasm</location>
    </subcellularLocation>
</comment>
<dbReference type="InterPro" id="IPR044136">
    <property type="entry name" value="Lys-tRNA-ligase_II_N"/>
</dbReference>
<dbReference type="InterPro" id="IPR002313">
    <property type="entry name" value="Lys-tRNA-ligase_II"/>
</dbReference>
<dbReference type="Gene3D" id="3.30.930.10">
    <property type="entry name" value="Bira Bifunctional Protein, Domain 2"/>
    <property type="match status" value="1"/>
</dbReference>
<dbReference type="FunFam" id="3.30.930.10:FF:000238">
    <property type="entry name" value="Lysine--tRNA ligase"/>
    <property type="match status" value="1"/>
</dbReference>
<keyword evidence="8" id="KW-0648">Protein biosynthesis</keyword>
<proteinExistence type="inferred from homology"/>
<keyword evidence="4" id="KW-0963">Cytoplasm</keyword>
<dbReference type="CDD" id="cd04322">
    <property type="entry name" value="LysRS_N"/>
    <property type="match status" value="1"/>
</dbReference>
<evidence type="ECO:0000256" key="13">
    <source>
        <dbReference type="SAM" id="Coils"/>
    </source>
</evidence>
<dbReference type="SUPFAM" id="SSF55681">
    <property type="entry name" value="Class II aaRS and biotin synthetases"/>
    <property type="match status" value="1"/>
</dbReference>
<feature type="compositionally biased region" description="Low complexity" evidence="14">
    <location>
        <begin position="15"/>
        <end position="59"/>
    </location>
</feature>
<comment type="similarity">
    <text evidence="2">Belongs to the class-II aminoacyl-tRNA synthetase family.</text>
</comment>
<feature type="compositionally biased region" description="Basic residues" evidence="14">
    <location>
        <begin position="1"/>
        <end position="10"/>
    </location>
</feature>
<organism evidence="16 17">
    <name type="scientific">Bodo saltans</name>
    <name type="common">Flagellated protozoan</name>
    <dbReference type="NCBI Taxonomy" id="75058"/>
    <lineage>
        <taxon>Eukaryota</taxon>
        <taxon>Discoba</taxon>
        <taxon>Euglenozoa</taxon>
        <taxon>Kinetoplastea</taxon>
        <taxon>Metakinetoplastina</taxon>
        <taxon>Eubodonida</taxon>
        <taxon>Bodonidae</taxon>
        <taxon>Bodo</taxon>
    </lineage>
</organism>
<dbReference type="InterPro" id="IPR045864">
    <property type="entry name" value="aa-tRNA-synth_II/BPL/LPL"/>
</dbReference>
<dbReference type="EMBL" id="CYKH01002221">
    <property type="protein sequence ID" value="CUG94156.1"/>
    <property type="molecule type" value="Genomic_DNA"/>
</dbReference>
<dbReference type="GO" id="GO:0006430">
    <property type="term" value="P:lysyl-tRNA aminoacylation"/>
    <property type="evidence" value="ECO:0007669"/>
    <property type="project" value="InterPro"/>
</dbReference>
<comment type="catalytic activity">
    <reaction evidence="11 12">
        <text>tRNA(Lys) + L-lysine + ATP = L-lysyl-tRNA(Lys) + AMP + diphosphate</text>
        <dbReference type="Rhea" id="RHEA:20792"/>
        <dbReference type="Rhea" id="RHEA-COMP:9696"/>
        <dbReference type="Rhea" id="RHEA-COMP:9697"/>
        <dbReference type="ChEBI" id="CHEBI:30616"/>
        <dbReference type="ChEBI" id="CHEBI:32551"/>
        <dbReference type="ChEBI" id="CHEBI:33019"/>
        <dbReference type="ChEBI" id="CHEBI:78442"/>
        <dbReference type="ChEBI" id="CHEBI:78529"/>
        <dbReference type="ChEBI" id="CHEBI:456215"/>
        <dbReference type="EC" id="6.1.1.6"/>
    </reaction>
</comment>
<dbReference type="AlphaFoldDB" id="A0A0S4JV94"/>
<evidence type="ECO:0000313" key="17">
    <source>
        <dbReference type="Proteomes" id="UP000051952"/>
    </source>
</evidence>
<dbReference type="PANTHER" id="PTHR42918">
    <property type="entry name" value="LYSYL-TRNA SYNTHETASE"/>
    <property type="match status" value="1"/>
</dbReference>
<keyword evidence="5" id="KW-0436">Ligase</keyword>
<dbReference type="NCBIfam" id="TIGR00499">
    <property type="entry name" value="lysS_bact"/>
    <property type="match status" value="1"/>
</dbReference>
<dbReference type="EC" id="6.1.1.6" evidence="3 12"/>
<evidence type="ECO:0000256" key="2">
    <source>
        <dbReference type="ARBA" id="ARBA00008226"/>
    </source>
</evidence>
<name>A0A0S4JV94_BODSA</name>